<dbReference type="CDD" id="cd02440">
    <property type="entry name" value="AdoMet_MTases"/>
    <property type="match status" value="1"/>
</dbReference>
<accession>A0A6C0BID1</accession>
<evidence type="ECO:0008006" key="2">
    <source>
        <dbReference type="Google" id="ProtNLM"/>
    </source>
</evidence>
<dbReference type="InterPro" id="IPR029063">
    <property type="entry name" value="SAM-dependent_MTases_sf"/>
</dbReference>
<protein>
    <recommendedName>
        <fullName evidence="2">Methyltransferase</fullName>
    </recommendedName>
</protein>
<reference evidence="1" key="1">
    <citation type="journal article" date="2020" name="Nature">
        <title>Giant virus diversity and host interactions through global metagenomics.</title>
        <authorList>
            <person name="Schulz F."/>
            <person name="Roux S."/>
            <person name="Paez-Espino D."/>
            <person name="Jungbluth S."/>
            <person name="Walsh D.A."/>
            <person name="Denef V.J."/>
            <person name="McMahon K.D."/>
            <person name="Konstantinidis K.T."/>
            <person name="Eloe-Fadrosh E.A."/>
            <person name="Kyrpides N.C."/>
            <person name="Woyke T."/>
        </authorList>
    </citation>
    <scope>NUCLEOTIDE SEQUENCE</scope>
    <source>
        <strain evidence="1">GVMAG-M-3300013006-15</strain>
    </source>
</reference>
<organism evidence="1">
    <name type="scientific">viral metagenome</name>
    <dbReference type="NCBI Taxonomy" id="1070528"/>
    <lineage>
        <taxon>unclassified sequences</taxon>
        <taxon>metagenomes</taxon>
        <taxon>organismal metagenomes</taxon>
    </lineage>
</organism>
<sequence length="203" mass="23100">MQFQEAANKFNIVVFELEKIKTECDEYIEGGSQGEQSEQFIRFLHENPKINRVLEIGFNLGHSAATFLSASPEIKVISVDLGEHKYIHDCKKVIDKHFPGRHQLFIGDSTKLIPQLKGKIHPNFIFIDGGHFGDTPLQDIRNCLAISDNNTILCLDDTEYLYGWYDVVTALCTVLKSNEVSLESLRVHRINGAGWTYFKKTPQ</sequence>
<proteinExistence type="predicted"/>
<dbReference type="EMBL" id="MN739163">
    <property type="protein sequence ID" value="QHS91772.1"/>
    <property type="molecule type" value="Genomic_DNA"/>
</dbReference>
<evidence type="ECO:0000313" key="1">
    <source>
        <dbReference type="EMBL" id="QHS91772.1"/>
    </source>
</evidence>
<name>A0A6C0BID1_9ZZZZ</name>
<dbReference type="Gene3D" id="3.40.50.150">
    <property type="entry name" value="Vaccinia Virus protein VP39"/>
    <property type="match status" value="1"/>
</dbReference>
<dbReference type="AlphaFoldDB" id="A0A6C0BID1"/>
<dbReference type="SUPFAM" id="SSF53335">
    <property type="entry name" value="S-adenosyl-L-methionine-dependent methyltransferases"/>
    <property type="match status" value="1"/>
</dbReference>
<dbReference type="Pfam" id="PF13578">
    <property type="entry name" value="Methyltransf_24"/>
    <property type="match status" value="1"/>
</dbReference>